<proteinExistence type="predicted"/>
<accession>A0AAV0QW54</accession>
<dbReference type="EMBL" id="CAMGYJ010000010">
    <property type="protein sequence ID" value="CAI0549166.1"/>
    <property type="molecule type" value="Genomic_DNA"/>
</dbReference>
<evidence type="ECO:0000313" key="2">
    <source>
        <dbReference type="Proteomes" id="UP001154282"/>
    </source>
</evidence>
<evidence type="ECO:0000313" key="1">
    <source>
        <dbReference type="EMBL" id="CAI0549166.1"/>
    </source>
</evidence>
<keyword evidence="2" id="KW-1185">Reference proteome</keyword>
<organism evidence="1 2">
    <name type="scientific">Linum tenue</name>
    <dbReference type="NCBI Taxonomy" id="586396"/>
    <lineage>
        <taxon>Eukaryota</taxon>
        <taxon>Viridiplantae</taxon>
        <taxon>Streptophyta</taxon>
        <taxon>Embryophyta</taxon>
        <taxon>Tracheophyta</taxon>
        <taxon>Spermatophyta</taxon>
        <taxon>Magnoliopsida</taxon>
        <taxon>eudicotyledons</taxon>
        <taxon>Gunneridae</taxon>
        <taxon>Pentapetalae</taxon>
        <taxon>rosids</taxon>
        <taxon>fabids</taxon>
        <taxon>Malpighiales</taxon>
        <taxon>Linaceae</taxon>
        <taxon>Linum</taxon>
    </lineage>
</organism>
<comment type="caution">
    <text evidence="1">The sequence shown here is derived from an EMBL/GenBank/DDBJ whole genome shotgun (WGS) entry which is preliminary data.</text>
</comment>
<dbReference type="Proteomes" id="UP001154282">
    <property type="component" value="Unassembled WGS sequence"/>
</dbReference>
<gene>
    <name evidence="1" type="ORF">LITE_LOCUS45034</name>
</gene>
<name>A0AAV0QW54_9ROSI</name>
<sequence>MEDVESDQAKWNRESTWSGGSSKLFTNLHQVDEWYVADSDSEDVAAAMREDDLDDEVPEDDDPLCPTIAYTALEKQRWRR</sequence>
<reference evidence="1" key="1">
    <citation type="submission" date="2022-08" db="EMBL/GenBank/DDBJ databases">
        <authorList>
            <person name="Gutierrez-Valencia J."/>
        </authorList>
    </citation>
    <scope>NUCLEOTIDE SEQUENCE</scope>
</reference>
<protein>
    <submittedName>
        <fullName evidence="1">Uncharacterized protein</fullName>
    </submittedName>
</protein>
<dbReference type="AlphaFoldDB" id="A0AAV0QW54"/>